<proteinExistence type="predicted"/>
<keyword evidence="3" id="KW-1185">Reference proteome</keyword>
<feature type="transmembrane region" description="Helical" evidence="1">
    <location>
        <begin position="53"/>
        <end position="72"/>
    </location>
</feature>
<evidence type="ECO:0000313" key="2">
    <source>
        <dbReference type="EMBL" id="MBP1926638.1"/>
    </source>
</evidence>
<accession>A0ABS4GG20</accession>
<reference evidence="2 3" key="1">
    <citation type="submission" date="2021-03" db="EMBL/GenBank/DDBJ databases">
        <title>Genomic Encyclopedia of Type Strains, Phase IV (KMG-IV): sequencing the most valuable type-strain genomes for metagenomic binning, comparative biology and taxonomic classification.</title>
        <authorList>
            <person name="Goeker M."/>
        </authorList>
    </citation>
    <scope>NUCLEOTIDE SEQUENCE [LARGE SCALE GENOMIC DNA]</scope>
    <source>
        <strain evidence="2 3">DSM 24004</strain>
    </source>
</reference>
<comment type="caution">
    <text evidence="2">The sequence shown here is derived from an EMBL/GenBank/DDBJ whole genome shotgun (WGS) entry which is preliminary data.</text>
</comment>
<name>A0ABS4GG20_9FIRM</name>
<dbReference type="RefSeq" id="WP_209512363.1">
    <property type="nucleotide sequence ID" value="NZ_JAGGKS010000007.1"/>
</dbReference>
<keyword evidence="1" id="KW-0472">Membrane</keyword>
<evidence type="ECO:0000313" key="3">
    <source>
        <dbReference type="Proteomes" id="UP001519342"/>
    </source>
</evidence>
<keyword evidence="1" id="KW-0812">Transmembrane</keyword>
<protein>
    <recommendedName>
        <fullName evidence="4">DUF4179 domain-containing protein</fullName>
    </recommendedName>
</protein>
<organism evidence="2 3">
    <name type="scientific">Sedimentibacter acidaminivorans</name>
    <dbReference type="NCBI Taxonomy" id="913099"/>
    <lineage>
        <taxon>Bacteria</taxon>
        <taxon>Bacillati</taxon>
        <taxon>Bacillota</taxon>
        <taxon>Tissierellia</taxon>
        <taxon>Sedimentibacter</taxon>
    </lineage>
</organism>
<sequence length="480" mass="54782">MGKIDELLDDYDIKNEKLNINEIEMSKEEVNRIKETTMLKTGFSYKYGTKKKYIIPLAAVMTIILSFAVVFAQGGLSNIYNKIFGENIKYVNDMGTIIDESYSSNGITLNVASMVGDENSFYIVFELIKENGESFGKSDYIYIEHLRLEMKGSGGYSWNEIKDDNPNDSKATFILVGNTEKKTAGDKLTLLLSEITEYSINKQKTSFEPYDFLMANQEYVKQYLIKNDKKSPVNDVEDNMSEDERKKINEMNDITPDEILPINNLSILLGDNLNNLYVDNVGFAEGKLCIRFALKDSEKRDISEIYFTDKSNSDDRLYSNFMFSQEANGIKYEYYIFDIQNMEELKNYNLTCSTTDKINVTKGDWKVSFKADYKNITHTIKVNKDVQIEGKRYTIKNIKISPISLNVQMRNNLVDNIENPVHKLHDILTVTMKDGTEVEIGSSGTSTNPLTATLNLIFTKPVDVTQIDKITVGDLEIELN</sequence>
<evidence type="ECO:0000256" key="1">
    <source>
        <dbReference type="SAM" id="Phobius"/>
    </source>
</evidence>
<dbReference type="Proteomes" id="UP001519342">
    <property type="component" value="Unassembled WGS sequence"/>
</dbReference>
<gene>
    <name evidence="2" type="ORF">J2Z76_002507</name>
</gene>
<keyword evidence="1" id="KW-1133">Transmembrane helix</keyword>
<dbReference type="EMBL" id="JAGGKS010000007">
    <property type="protein sequence ID" value="MBP1926638.1"/>
    <property type="molecule type" value="Genomic_DNA"/>
</dbReference>
<evidence type="ECO:0008006" key="4">
    <source>
        <dbReference type="Google" id="ProtNLM"/>
    </source>
</evidence>